<dbReference type="EMBL" id="DXIQ01000110">
    <property type="protein sequence ID" value="HIV40346.1"/>
    <property type="molecule type" value="Genomic_DNA"/>
</dbReference>
<reference evidence="1" key="2">
    <citation type="submission" date="2021-04" db="EMBL/GenBank/DDBJ databases">
        <authorList>
            <person name="Gilroy R."/>
        </authorList>
    </citation>
    <scope>NUCLEOTIDE SEQUENCE</scope>
    <source>
        <strain evidence="1">CHK195-9823</strain>
    </source>
</reference>
<comment type="caution">
    <text evidence="1">The sequence shown here is derived from an EMBL/GenBank/DDBJ whole genome shotgun (WGS) entry which is preliminary data.</text>
</comment>
<organism evidence="1 2">
    <name type="scientific">Candidatus Blautia stercorigallinarum</name>
    <dbReference type="NCBI Taxonomy" id="2838501"/>
    <lineage>
        <taxon>Bacteria</taxon>
        <taxon>Bacillati</taxon>
        <taxon>Bacillota</taxon>
        <taxon>Clostridia</taxon>
        <taxon>Lachnospirales</taxon>
        <taxon>Lachnospiraceae</taxon>
        <taxon>Blautia</taxon>
    </lineage>
</organism>
<evidence type="ECO:0000313" key="2">
    <source>
        <dbReference type="Proteomes" id="UP000886814"/>
    </source>
</evidence>
<gene>
    <name evidence="1" type="ORF">H9747_15355</name>
</gene>
<proteinExistence type="predicted"/>
<dbReference type="AlphaFoldDB" id="A0A9D1PG51"/>
<protein>
    <submittedName>
        <fullName evidence="1">Uncharacterized protein</fullName>
    </submittedName>
</protein>
<name>A0A9D1PG51_9FIRM</name>
<reference evidence="1" key="1">
    <citation type="journal article" date="2021" name="PeerJ">
        <title>Extensive microbial diversity within the chicken gut microbiome revealed by metagenomics and culture.</title>
        <authorList>
            <person name="Gilroy R."/>
            <person name="Ravi A."/>
            <person name="Getino M."/>
            <person name="Pursley I."/>
            <person name="Horton D.L."/>
            <person name="Alikhan N.F."/>
            <person name="Baker D."/>
            <person name="Gharbi K."/>
            <person name="Hall N."/>
            <person name="Watson M."/>
            <person name="Adriaenssens E.M."/>
            <person name="Foster-Nyarko E."/>
            <person name="Jarju S."/>
            <person name="Secka A."/>
            <person name="Antonio M."/>
            <person name="Oren A."/>
            <person name="Chaudhuri R.R."/>
            <person name="La Ragione R."/>
            <person name="Hildebrand F."/>
            <person name="Pallen M.J."/>
        </authorList>
    </citation>
    <scope>NUCLEOTIDE SEQUENCE</scope>
    <source>
        <strain evidence="1">CHK195-9823</strain>
    </source>
</reference>
<accession>A0A9D1PG51</accession>
<sequence>MIQLFSERCTSKTLREYAEFVERVRKYAKTMALEEAVERAVTECIAEGILRDFLEKNRAEVIKVCLYEYNQEEHMKFVREEGIEKGNLTAIRNLMKNMNWSVVEAMKAIGIPEEKWQEYEKKLNESQE</sequence>
<evidence type="ECO:0000313" key="1">
    <source>
        <dbReference type="EMBL" id="HIV40346.1"/>
    </source>
</evidence>
<dbReference type="Proteomes" id="UP000886814">
    <property type="component" value="Unassembled WGS sequence"/>
</dbReference>